<reference evidence="1 2" key="1">
    <citation type="journal article" date="2018" name="Environ. Microbiol.">
        <title>Isolation and genomic characterization of Novimethylophilus kurashikiensis gen. nov. sp. nov., a new lanthanide-dependent methylotrophic species of Methylophilaceae.</title>
        <authorList>
            <person name="Lv H."/>
            <person name="Sahin N."/>
            <person name="Tani A."/>
        </authorList>
    </citation>
    <scope>NUCLEOTIDE SEQUENCE [LARGE SCALE GENOMIC DNA]</scope>
    <source>
        <strain evidence="1 2">La2-4</strain>
    </source>
</reference>
<accession>A0A2R5F8C9</accession>
<protein>
    <submittedName>
        <fullName evidence="1">Potassium transporter TrkA</fullName>
    </submittedName>
</protein>
<sequence>MGGRMKLTGRREHNRSRSVVRLVVESSRDDRWGLYRDTAPADGDIPQDYSYYEPVYPRVPRHRSVSKTVERLSRNKIQARLYSAGIPSELAANLAKTIRNPLRQLAIKGSPDDDYFGEYVLGWNKSKLKQLLGKRLFKRVTRGVREFFYVLDEYGAFADQHFTEAMLHLTKAPIKFTVEGPVEFNLVRQA</sequence>
<dbReference type="AlphaFoldDB" id="A0A2R5F8C9"/>
<proteinExistence type="predicted"/>
<evidence type="ECO:0000313" key="1">
    <source>
        <dbReference type="EMBL" id="GBG14476.1"/>
    </source>
</evidence>
<organism evidence="1 2">
    <name type="scientific">Novimethylophilus kurashikiensis</name>
    <dbReference type="NCBI Taxonomy" id="1825523"/>
    <lineage>
        <taxon>Bacteria</taxon>
        <taxon>Pseudomonadati</taxon>
        <taxon>Pseudomonadota</taxon>
        <taxon>Betaproteobacteria</taxon>
        <taxon>Nitrosomonadales</taxon>
        <taxon>Methylophilaceae</taxon>
        <taxon>Novimethylophilus</taxon>
    </lineage>
</organism>
<dbReference type="Proteomes" id="UP000245081">
    <property type="component" value="Unassembled WGS sequence"/>
</dbReference>
<name>A0A2R5F8C9_9PROT</name>
<comment type="caution">
    <text evidence="1">The sequence shown here is derived from an EMBL/GenBank/DDBJ whole genome shotgun (WGS) entry which is preliminary data.</text>
</comment>
<dbReference type="EMBL" id="BDOQ01000007">
    <property type="protein sequence ID" value="GBG14476.1"/>
    <property type="molecule type" value="Genomic_DNA"/>
</dbReference>
<keyword evidence="2" id="KW-1185">Reference proteome</keyword>
<evidence type="ECO:0000313" key="2">
    <source>
        <dbReference type="Proteomes" id="UP000245081"/>
    </source>
</evidence>
<gene>
    <name evidence="1" type="ORF">NMK_2075</name>
</gene>